<sequence length="210" mass="22430">MARRLGRTNGRGKRADSRYRRHMHRFLMIPLGLLMTACATTGAPNVPPAGSMVADHPDARLAAALAAELEARAAHPSQVAPIRPEMEALAAAIWGQPSREAPPSGTEESETIPPGQSLLHGVHIASYRTMDHVVQGWDTMRAMLPDVLGPLEARVEAADLGDRGVYLRLKAGPFATRAEALSACAELSQSAIYCQAMAFTGDPLDADSEN</sequence>
<reference evidence="3" key="1">
    <citation type="journal article" date="2019" name="Int. J. Syst. Evol. Microbiol.">
        <title>The Global Catalogue of Microorganisms (GCM) 10K type strain sequencing project: providing services to taxonomists for standard genome sequencing and annotation.</title>
        <authorList>
            <consortium name="The Broad Institute Genomics Platform"/>
            <consortium name="The Broad Institute Genome Sequencing Center for Infectious Disease"/>
            <person name="Wu L."/>
            <person name="Ma J."/>
        </authorList>
    </citation>
    <scope>NUCLEOTIDE SEQUENCE [LARGE SCALE GENOMIC DNA]</scope>
    <source>
        <strain evidence="3">KCTC 52487</strain>
    </source>
</reference>
<gene>
    <name evidence="2" type="ORF">ACFOOR_01870</name>
</gene>
<evidence type="ECO:0000313" key="2">
    <source>
        <dbReference type="EMBL" id="MFC2924847.1"/>
    </source>
</evidence>
<organism evidence="2 3">
    <name type="scientific">Hyphobacterium vulgare</name>
    <dbReference type="NCBI Taxonomy" id="1736751"/>
    <lineage>
        <taxon>Bacteria</taxon>
        <taxon>Pseudomonadati</taxon>
        <taxon>Pseudomonadota</taxon>
        <taxon>Alphaproteobacteria</taxon>
        <taxon>Maricaulales</taxon>
        <taxon>Maricaulaceae</taxon>
        <taxon>Hyphobacterium</taxon>
    </lineage>
</organism>
<dbReference type="RefSeq" id="WP_343163448.1">
    <property type="nucleotide sequence ID" value="NZ_JBHRSV010000001.1"/>
</dbReference>
<dbReference type="Proteomes" id="UP001595379">
    <property type="component" value="Unassembled WGS sequence"/>
</dbReference>
<accession>A0ABV6ZTU8</accession>
<keyword evidence="3" id="KW-1185">Reference proteome</keyword>
<evidence type="ECO:0000259" key="1">
    <source>
        <dbReference type="PROSITE" id="PS51724"/>
    </source>
</evidence>
<evidence type="ECO:0000313" key="3">
    <source>
        <dbReference type="Proteomes" id="UP001595379"/>
    </source>
</evidence>
<feature type="domain" description="SPOR" evidence="1">
    <location>
        <begin position="114"/>
        <end position="200"/>
    </location>
</feature>
<name>A0ABV6ZTU8_9PROT</name>
<dbReference type="EMBL" id="JBHRSV010000001">
    <property type="protein sequence ID" value="MFC2924847.1"/>
    <property type="molecule type" value="Genomic_DNA"/>
</dbReference>
<protein>
    <submittedName>
        <fullName evidence="2">SPOR domain-containing protein</fullName>
    </submittedName>
</protein>
<proteinExistence type="predicted"/>
<comment type="caution">
    <text evidence="2">The sequence shown here is derived from an EMBL/GenBank/DDBJ whole genome shotgun (WGS) entry which is preliminary data.</text>
</comment>
<dbReference type="InterPro" id="IPR007730">
    <property type="entry name" value="SPOR-like_dom"/>
</dbReference>
<dbReference type="PROSITE" id="PS51724">
    <property type="entry name" value="SPOR"/>
    <property type="match status" value="1"/>
</dbReference>